<organism evidence="1 2">
    <name type="scientific">Eisenbergiella porci</name>
    <dbReference type="NCBI Taxonomy" id="2652274"/>
    <lineage>
        <taxon>Bacteria</taxon>
        <taxon>Bacillati</taxon>
        <taxon>Bacillota</taxon>
        <taxon>Clostridia</taxon>
        <taxon>Lachnospirales</taxon>
        <taxon>Lachnospiraceae</taxon>
        <taxon>Eisenbergiella</taxon>
    </lineage>
</organism>
<name>A0A6N7W9S6_9FIRM</name>
<proteinExistence type="predicted"/>
<dbReference type="AlphaFoldDB" id="A0A6N7W9S6"/>
<evidence type="ECO:0000313" key="2">
    <source>
        <dbReference type="Proteomes" id="UP000436047"/>
    </source>
</evidence>
<protein>
    <submittedName>
        <fullName evidence="1">Uncharacterized protein</fullName>
    </submittedName>
</protein>
<dbReference type="RefSeq" id="WP_154467629.1">
    <property type="nucleotide sequence ID" value="NZ_VUMI01000061.1"/>
</dbReference>
<accession>A0A6N7W9S6</accession>
<sequence>MAERKYIVFLGKDEIGIYTAQEIHEQFGILKKNVCKYAYAGTRYRGQYRFVTVQEPKKLPVEVREEWQEEWDAAAEVIRDVIDVEKLIREKWDSTVRPFHRPSDSIWRF</sequence>
<keyword evidence="2" id="KW-1185">Reference proteome</keyword>
<comment type="caution">
    <text evidence="1">The sequence shown here is derived from an EMBL/GenBank/DDBJ whole genome shotgun (WGS) entry which is preliminary data.</text>
</comment>
<gene>
    <name evidence="1" type="ORF">FYJ45_24565</name>
</gene>
<dbReference type="GeneID" id="86056179"/>
<reference evidence="1 2" key="1">
    <citation type="submission" date="2019-08" db="EMBL/GenBank/DDBJ databases">
        <title>In-depth cultivation of the pig gut microbiome towards novel bacterial diversity and tailored functional studies.</title>
        <authorList>
            <person name="Wylensek D."/>
            <person name="Hitch T.C.A."/>
            <person name="Clavel T."/>
        </authorList>
    </citation>
    <scope>NUCLEOTIDE SEQUENCE [LARGE SCALE GENOMIC DNA]</scope>
    <source>
        <strain evidence="1 2">WCA-389-WT-23B</strain>
    </source>
</reference>
<dbReference type="Proteomes" id="UP000436047">
    <property type="component" value="Unassembled WGS sequence"/>
</dbReference>
<dbReference type="EMBL" id="VUMI01000061">
    <property type="protein sequence ID" value="MSS91292.1"/>
    <property type="molecule type" value="Genomic_DNA"/>
</dbReference>
<evidence type="ECO:0000313" key="1">
    <source>
        <dbReference type="EMBL" id="MSS91292.1"/>
    </source>
</evidence>